<name>A0A2U1NHX0_ARTAN</name>
<dbReference type="AlphaFoldDB" id="A0A2U1NHX0"/>
<dbReference type="Gene3D" id="3.40.50.300">
    <property type="entry name" value="P-loop containing nucleotide triphosphate hydrolases"/>
    <property type="match status" value="1"/>
</dbReference>
<reference evidence="1 2" key="1">
    <citation type="journal article" date="2018" name="Mol. Plant">
        <title>The genome of Artemisia annua provides insight into the evolution of Asteraceae family and artemisinin biosynthesis.</title>
        <authorList>
            <person name="Shen Q."/>
            <person name="Zhang L."/>
            <person name="Liao Z."/>
            <person name="Wang S."/>
            <person name="Yan T."/>
            <person name="Shi P."/>
            <person name="Liu M."/>
            <person name="Fu X."/>
            <person name="Pan Q."/>
            <person name="Wang Y."/>
            <person name="Lv Z."/>
            <person name="Lu X."/>
            <person name="Zhang F."/>
            <person name="Jiang W."/>
            <person name="Ma Y."/>
            <person name="Chen M."/>
            <person name="Hao X."/>
            <person name="Li L."/>
            <person name="Tang Y."/>
            <person name="Lv G."/>
            <person name="Zhou Y."/>
            <person name="Sun X."/>
            <person name="Brodelius P.E."/>
            <person name="Rose J.K.C."/>
            <person name="Tang K."/>
        </authorList>
    </citation>
    <scope>NUCLEOTIDE SEQUENCE [LARGE SCALE GENOMIC DNA]</scope>
    <source>
        <strain evidence="2">cv. Huhao1</strain>
        <tissue evidence="1">Leaf</tissue>
    </source>
</reference>
<gene>
    <name evidence="1" type="ORF">CTI12_AA264420</name>
</gene>
<dbReference type="InterPro" id="IPR027417">
    <property type="entry name" value="P-loop_NTPase"/>
</dbReference>
<keyword evidence="2" id="KW-1185">Reference proteome</keyword>
<organism evidence="1 2">
    <name type="scientific">Artemisia annua</name>
    <name type="common">Sweet wormwood</name>
    <dbReference type="NCBI Taxonomy" id="35608"/>
    <lineage>
        <taxon>Eukaryota</taxon>
        <taxon>Viridiplantae</taxon>
        <taxon>Streptophyta</taxon>
        <taxon>Embryophyta</taxon>
        <taxon>Tracheophyta</taxon>
        <taxon>Spermatophyta</taxon>
        <taxon>Magnoliopsida</taxon>
        <taxon>eudicotyledons</taxon>
        <taxon>Gunneridae</taxon>
        <taxon>Pentapetalae</taxon>
        <taxon>asterids</taxon>
        <taxon>campanulids</taxon>
        <taxon>Asterales</taxon>
        <taxon>Asteraceae</taxon>
        <taxon>Asteroideae</taxon>
        <taxon>Anthemideae</taxon>
        <taxon>Artemisiinae</taxon>
        <taxon>Artemisia</taxon>
    </lineage>
</organism>
<dbReference type="EMBL" id="PKPP01002793">
    <property type="protein sequence ID" value="PWA73078.1"/>
    <property type="molecule type" value="Genomic_DNA"/>
</dbReference>
<dbReference type="STRING" id="35608.A0A2U1NHX0"/>
<evidence type="ECO:0000313" key="1">
    <source>
        <dbReference type="EMBL" id="PWA73078.1"/>
    </source>
</evidence>
<dbReference type="Proteomes" id="UP000245207">
    <property type="component" value="Unassembled WGS sequence"/>
</dbReference>
<comment type="caution">
    <text evidence="1">The sequence shown here is derived from an EMBL/GenBank/DDBJ whole genome shotgun (WGS) entry which is preliminary data.</text>
</comment>
<sequence>MLLVVEELEWKGVEPDEAKIFGASNWWTWTGNDLPGRCAFDYVPAVFDNFSANVVAGLNIVNLGLWDTAGSSFQFSRFRLTKGELRGGAKVVLIVLDQFTVL</sequence>
<dbReference type="OrthoDB" id="8830751at2759"/>
<protein>
    <submittedName>
        <fullName evidence="1">Rac-like GTP-binding protein ARAC7</fullName>
    </submittedName>
</protein>
<proteinExistence type="predicted"/>
<accession>A0A2U1NHX0</accession>
<evidence type="ECO:0000313" key="2">
    <source>
        <dbReference type="Proteomes" id="UP000245207"/>
    </source>
</evidence>